<dbReference type="RefSeq" id="WP_076496138.1">
    <property type="nucleotide sequence ID" value="NZ_FTOE01000015.1"/>
</dbReference>
<dbReference type="AlphaFoldDB" id="A0A1N7PJF9"/>
<evidence type="ECO:0000256" key="5">
    <source>
        <dbReference type="ARBA" id="ARBA00023098"/>
    </source>
</evidence>
<evidence type="ECO:0000256" key="4">
    <source>
        <dbReference type="ARBA" id="ARBA00022679"/>
    </source>
</evidence>
<comment type="similarity">
    <text evidence="10">Belongs to the PlsX family.</text>
</comment>
<comment type="subcellular location">
    <subcellularLocation>
        <location evidence="10">Cytoplasm</location>
    </subcellularLocation>
    <text evidence="10">Associated with the membrane possibly through PlsY.</text>
</comment>
<organism evidence="11 12">
    <name type="scientific">Neptunomonas antarctica</name>
    <dbReference type="NCBI Taxonomy" id="619304"/>
    <lineage>
        <taxon>Bacteria</taxon>
        <taxon>Pseudomonadati</taxon>
        <taxon>Pseudomonadota</taxon>
        <taxon>Gammaproteobacteria</taxon>
        <taxon>Oceanospirillales</taxon>
        <taxon>Oceanospirillaceae</taxon>
        <taxon>Neptunomonas</taxon>
    </lineage>
</organism>
<evidence type="ECO:0000256" key="10">
    <source>
        <dbReference type="HAMAP-Rule" id="MF_00019"/>
    </source>
</evidence>
<evidence type="ECO:0000256" key="3">
    <source>
        <dbReference type="ARBA" id="ARBA00022516"/>
    </source>
</evidence>
<dbReference type="UniPathway" id="UPA00085"/>
<evidence type="ECO:0000256" key="2">
    <source>
        <dbReference type="ARBA" id="ARBA00022490"/>
    </source>
</evidence>
<dbReference type="OrthoDB" id="9806408at2"/>
<dbReference type="EC" id="2.3.1.274" evidence="8 10"/>
<accession>A0A1N7PJF9</accession>
<protein>
    <recommendedName>
        <fullName evidence="8 10">Phosphate acyltransferase</fullName>
        <ecNumber evidence="8 10">2.3.1.274</ecNumber>
    </recommendedName>
    <alternativeName>
        <fullName evidence="10">Acyl-ACP phosphotransacylase</fullName>
    </alternativeName>
    <alternativeName>
        <fullName evidence="10">Acyl-[acyl-carrier-protein]--phosphate acyltransferase</fullName>
    </alternativeName>
    <alternativeName>
        <fullName evidence="10">Phosphate-acyl-ACP acyltransferase</fullName>
    </alternativeName>
</protein>
<dbReference type="InterPro" id="IPR012281">
    <property type="entry name" value="Phospholipid_synth_PlsX-like"/>
</dbReference>
<dbReference type="PIRSF" id="PIRSF002465">
    <property type="entry name" value="Phsphlp_syn_PlsX"/>
    <property type="match status" value="1"/>
</dbReference>
<evidence type="ECO:0000256" key="1">
    <source>
        <dbReference type="ARBA" id="ARBA00001232"/>
    </source>
</evidence>
<sequence length="348" mass="37815">MSNRVTLSVDAMGGDFGPHVILPACISALKRYPYLEILLIGEISQLDDVFSKQNCPELLRSRLELVSAGESVSMDEKPSSAIRHRQDSSMCLAVKAVGEKRADACVSAGNTGALMAFGRMVLKMLPGIDRPAIIASVPTMTGHCYILDLGANVDCSAEHLLQFAIMGSVMMEAVEQKRRPTVGLLNVGEEIIKGNEQVRLANDLISQQSGLNYIGYIEGDDVFDGKADIVVCDGFVGNVVLKSSEGLARLITCKVQESFTRNWVRRLMALLSRPVLKEIQVQMDPSRRNGATLLGLQGIVIKSHGGADKKCFGYALDQAIAEVLQNVPVRISERLACYMNAPDERSSE</sequence>
<evidence type="ECO:0000256" key="9">
    <source>
        <dbReference type="ARBA" id="ARBA00046608"/>
    </source>
</evidence>
<keyword evidence="12" id="KW-1185">Reference proteome</keyword>
<keyword evidence="11" id="KW-0012">Acyltransferase</keyword>
<dbReference type="Gene3D" id="3.40.718.10">
    <property type="entry name" value="Isopropylmalate Dehydrogenase"/>
    <property type="match status" value="1"/>
</dbReference>
<dbReference type="GO" id="GO:0043811">
    <property type="term" value="F:phosphate:acyl-[acyl carrier protein] acyltransferase activity"/>
    <property type="evidence" value="ECO:0007669"/>
    <property type="project" value="UniProtKB-UniRule"/>
</dbReference>
<dbReference type="Pfam" id="PF02504">
    <property type="entry name" value="FA_synthesis"/>
    <property type="match status" value="1"/>
</dbReference>
<dbReference type="InterPro" id="IPR003664">
    <property type="entry name" value="FA_synthesis"/>
</dbReference>
<keyword evidence="3 10" id="KW-0444">Lipid biosynthesis</keyword>
<reference evidence="12" key="1">
    <citation type="submission" date="2017-01" db="EMBL/GenBank/DDBJ databases">
        <authorList>
            <person name="Varghese N."/>
            <person name="Submissions S."/>
        </authorList>
    </citation>
    <scope>NUCLEOTIDE SEQUENCE [LARGE SCALE GENOMIC DNA]</scope>
    <source>
        <strain evidence="12">DSM 22306</strain>
    </source>
</reference>
<dbReference type="EMBL" id="FTOE01000015">
    <property type="protein sequence ID" value="SIT10765.1"/>
    <property type="molecule type" value="Genomic_DNA"/>
</dbReference>
<evidence type="ECO:0000256" key="6">
    <source>
        <dbReference type="ARBA" id="ARBA00023209"/>
    </source>
</evidence>
<keyword evidence="5 10" id="KW-0443">Lipid metabolism</keyword>
<evidence type="ECO:0000313" key="11">
    <source>
        <dbReference type="EMBL" id="SIT10765.1"/>
    </source>
</evidence>
<dbReference type="HAMAP" id="MF_00019">
    <property type="entry name" value="PlsX"/>
    <property type="match status" value="1"/>
</dbReference>
<dbReference type="SUPFAM" id="SSF53659">
    <property type="entry name" value="Isocitrate/Isopropylmalate dehydrogenase-like"/>
    <property type="match status" value="1"/>
</dbReference>
<evidence type="ECO:0000256" key="7">
    <source>
        <dbReference type="ARBA" id="ARBA00023264"/>
    </source>
</evidence>
<comment type="function">
    <text evidence="10">Catalyzes the reversible formation of acyl-phosphate (acyl-PO(4)) from acyl-[acyl-carrier-protein] (acyl-ACP). This enzyme utilizes acyl-ACP as fatty acyl donor, but not acyl-CoA.</text>
</comment>
<gene>
    <name evidence="10" type="primary">plsX</name>
    <name evidence="11" type="ORF">SAMN05421760_11570</name>
</gene>
<keyword evidence="7 10" id="KW-1208">Phospholipid metabolism</keyword>
<dbReference type="GO" id="GO:0005737">
    <property type="term" value="C:cytoplasm"/>
    <property type="evidence" value="ECO:0007669"/>
    <property type="project" value="UniProtKB-SubCell"/>
</dbReference>
<keyword evidence="2 10" id="KW-0963">Cytoplasm</keyword>
<keyword evidence="6 10" id="KW-0594">Phospholipid biosynthesis</keyword>
<dbReference type="Proteomes" id="UP000185999">
    <property type="component" value="Unassembled WGS sequence"/>
</dbReference>
<evidence type="ECO:0000313" key="12">
    <source>
        <dbReference type="Proteomes" id="UP000185999"/>
    </source>
</evidence>
<dbReference type="PANTHER" id="PTHR30100:SF1">
    <property type="entry name" value="PHOSPHATE ACYLTRANSFERASE"/>
    <property type="match status" value="1"/>
</dbReference>
<comment type="pathway">
    <text evidence="10">Lipid metabolism; phospholipid metabolism.</text>
</comment>
<proteinExistence type="inferred from homology"/>
<dbReference type="GO" id="GO:0008654">
    <property type="term" value="P:phospholipid biosynthetic process"/>
    <property type="evidence" value="ECO:0007669"/>
    <property type="project" value="UniProtKB-KW"/>
</dbReference>
<comment type="subunit">
    <text evidence="9 10">Homodimer. Probably interacts with PlsY.</text>
</comment>
<name>A0A1N7PJF9_9GAMM</name>
<dbReference type="STRING" id="619304.SAMN05421760_11570"/>
<comment type="catalytic activity">
    <reaction evidence="1 10">
        <text>a fatty acyl-[ACP] + phosphate = an acyl phosphate + holo-[ACP]</text>
        <dbReference type="Rhea" id="RHEA:42292"/>
        <dbReference type="Rhea" id="RHEA-COMP:9685"/>
        <dbReference type="Rhea" id="RHEA-COMP:14125"/>
        <dbReference type="ChEBI" id="CHEBI:43474"/>
        <dbReference type="ChEBI" id="CHEBI:59918"/>
        <dbReference type="ChEBI" id="CHEBI:64479"/>
        <dbReference type="ChEBI" id="CHEBI:138651"/>
        <dbReference type="EC" id="2.3.1.274"/>
    </reaction>
</comment>
<keyword evidence="4 10" id="KW-0808">Transferase</keyword>
<dbReference type="NCBIfam" id="TIGR00182">
    <property type="entry name" value="plsX"/>
    <property type="match status" value="1"/>
</dbReference>
<dbReference type="GO" id="GO:0006633">
    <property type="term" value="P:fatty acid biosynthetic process"/>
    <property type="evidence" value="ECO:0007669"/>
    <property type="project" value="UniProtKB-UniRule"/>
</dbReference>
<evidence type="ECO:0000256" key="8">
    <source>
        <dbReference type="ARBA" id="ARBA00024069"/>
    </source>
</evidence>
<dbReference type="PANTHER" id="PTHR30100">
    <property type="entry name" value="FATTY ACID/PHOSPHOLIPID SYNTHESIS PROTEIN PLSX"/>
    <property type="match status" value="1"/>
</dbReference>